<dbReference type="Gene3D" id="2.40.50.220">
    <property type="entry name" value="EutN/Ccml"/>
    <property type="match status" value="1"/>
</dbReference>
<comment type="caution">
    <text evidence="4">The sequence shown here is derived from an EMBL/GenBank/DDBJ whole genome shotgun (WGS) entry which is preliminary data.</text>
</comment>
<dbReference type="PANTHER" id="PTHR36539:SF1">
    <property type="entry name" value="BACTERIAL MICROCOMPARTMENT SHELL VERTEX PROTEIN EUTN"/>
    <property type="match status" value="1"/>
</dbReference>
<dbReference type="PATRIC" id="fig|1122241.3.peg.1840"/>
<accession>A0A151AX00</accession>
<reference evidence="4 5" key="1">
    <citation type="submission" date="2016-02" db="EMBL/GenBank/DDBJ databases">
        <title>Genome sequence of Moorella mulderi DSM 14980.</title>
        <authorList>
            <person name="Poehlein A."/>
            <person name="Daniel R."/>
        </authorList>
    </citation>
    <scope>NUCLEOTIDE SEQUENCE [LARGE SCALE GENOMIC DNA]</scope>
    <source>
        <strain evidence="4 5">DSM 14980</strain>
    </source>
</reference>
<dbReference type="RefSeq" id="WP_054935794.1">
    <property type="nucleotide sequence ID" value="NZ_LTBC01000005.1"/>
</dbReference>
<gene>
    <name evidence="4" type="primary">eutN</name>
    <name evidence="4" type="ORF">MOMUL_17430</name>
</gene>
<dbReference type="PROSITE" id="PS51932">
    <property type="entry name" value="BMV"/>
    <property type="match status" value="1"/>
</dbReference>
<dbReference type="PANTHER" id="PTHR36539">
    <property type="entry name" value="ETHANOLAMINE UTILIZATION PROTEIN EUTN"/>
    <property type="match status" value="1"/>
</dbReference>
<keyword evidence="5" id="KW-1185">Reference proteome</keyword>
<evidence type="ECO:0000313" key="4">
    <source>
        <dbReference type="EMBL" id="KYH32168.1"/>
    </source>
</evidence>
<keyword evidence="2" id="KW-1282">Carboxysome</keyword>
<dbReference type="Pfam" id="PF03319">
    <property type="entry name" value="EutN_CcmL"/>
    <property type="match status" value="1"/>
</dbReference>
<evidence type="ECO:0000256" key="1">
    <source>
        <dbReference type="ARBA" id="ARBA00023587"/>
    </source>
</evidence>
<dbReference type="AlphaFoldDB" id="A0A151AX00"/>
<dbReference type="InterPro" id="IPR036677">
    <property type="entry name" value="EutN_CcmL_sf"/>
</dbReference>
<dbReference type="SUPFAM" id="SSF159133">
    <property type="entry name" value="EutN/CcmL-like"/>
    <property type="match status" value="1"/>
</dbReference>
<dbReference type="GO" id="GO:0031470">
    <property type="term" value="C:carboxysome"/>
    <property type="evidence" value="ECO:0007669"/>
    <property type="project" value="UniProtKB-SubCell"/>
</dbReference>
<evidence type="ECO:0000256" key="3">
    <source>
        <dbReference type="ARBA" id="ARBA00024446"/>
    </source>
</evidence>
<dbReference type="InterPro" id="IPR004992">
    <property type="entry name" value="EutN_CcmL"/>
</dbReference>
<name>A0A151AX00_9FIRM</name>
<evidence type="ECO:0000256" key="2">
    <source>
        <dbReference type="ARBA" id="ARBA00023669"/>
    </source>
</evidence>
<comment type="subcellular location">
    <subcellularLocation>
        <location evidence="1">Carboxysome</location>
    </subcellularLocation>
</comment>
<protein>
    <submittedName>
        <fullName evidence="4">Ethanolamine utilization protein EutN</fullName>
    </submittedName>
</protein>
<sequence>MLIAEVTGTVVATRKNESLTGSKLLLVRPLYGGRRGETLVAVDTVGAGRGELVLVATGSAARLGLGVPQAPVDLAIVGIIDQVEGDIKGLPR</sequence>
<keyword evidence="3" id="KW-1283">Bacterial microcompartment</keyword>
<organism evidence="4 5">
    <name type="scientific">Moorella mulderi DSM 14980</name>
    <dbReference type="NCBI Taxonomy" id="1122241"/>
    <lineage>
        <taxon>Bacteria</taxon>
        <taxon>Bacillati</taxon>
        <taxon>Bacillota</taxon>
        <taxon>Clostridia</taxon>
        <taxon>Neomoorellales</taxon>
        <taxon>Neomoorellaceae</taxon>
        <taxon>Neomoorella</taxon>
    </lineage>
</organism>
<dbReference type="Proteomes" id="UP000075670">
    <property type="component" value="Unassembled WGS sequence"/>
</dbReference>
<evidence type="ECO:0000313" key="5">
    <source>
        <dbReference type="Proteomes" id="UP000075670"/>
    </source>
</evidence>
<dbReference type="CDD" id="cd01614">
    <property type="entry name" value="EutN_CcmL"/>
    <property type="match status" value="1"/>
</dbReference>
<dbReference type="EMBL" id="LTBC01000005">
    <property type="protein sequence ID" value="KYH32168.1"/>
    <property type="molecule type" value="Genomic_DNA"/>
</dbReference>
<dbReference type="OrthoDB" id="196195at2"/>
<proteinExistence type="predicted"/>